<evidence type="ECO:0000313" key="2">
    <source>
        <dbReference type="Proteomes" id="UP000309992"/>
    </source>
</evidence>
<evidence type="ECO:0008006" key="3">
    <source>
        <dbReference type="Google" id="ProtNLM"/>
    </source>
</evidence>
<dbReference type="Proteomes" id="UP000309992">
    <property type="component" value="Unassembled WGS sequence"/>
</dbReference>
<accession>A0ABY2RVM5</accession>
<name>A0ABY2RVM5_9PSEU</name>
<sequence length="93" mass="9525">MLAGACAAFAAFEIVKHQGWTIPAGIVGAALPLAGRLGKPVRVVAGHWAPPVVVLAAFTFLPDTNEQAAPGFTLGLTWLTHVAIARAARKSAA</sequence>
<reference evidence="1 2" key="1">
    <citation type="journal article" date="2015" name="Antonie Van Leeuwenhoek">
        <title>Prauserella endophytica sp. nov., an endophytic actinobacterium isolated from Tamarix taklamakanensis.</title>
        <authorList>
            <person name="Liu J.M."/>
            <person name="Habden X."/>
            <person name="Guo L."/>
            <person name="Tuo L."/>
            <person name="Jiang Z.K."/>
            <person name="Liu S.W."/>
            <person name="Liu X.F."/>
            <person name="Chen L."/>
            <person name="Li R.F."/>
            <person name="Zhang Y.Q."/>
            <person name="Sun C.H."/>
        </authorList>
    </citation>
    <scope>NUCLEOTIDE SEQUENCE [LARGE SCALE GENOMIC DNA]</scope>
    <source>
        <strain evidence="1 2">CGMCC 4.7182</strain>
    </source>
</reference>
<gene>
    <name evidence="1" type="ORF">FCN18_35150</name>
</gene>
<proteinExistence type="predicted"/>
<organism evidence="1 2">
    <name type="scientific">Prauserella endophytica</name>
    <dbReference type="NCBI Taxonomy" id="1592324"/>
    <lineage>
        <taxon>Bacteria</taxon>
        <taxon>Bacillati</taxon>
        <taxon>Actinomycetota</taxon>
        <taxon>Actinomycetes</taxon>
        <taxon>Pseudonocardiales</taxon>
        <taxon>Pseudonocardiaceae</taxon>
        <taxon>Prauserella</taxon>
        <taxon>Prauserella coralliicola group</taxon>
    </lineage>
</organism>
<comment type="caution">
    <text evidence="1">The sequence shown here is derived from an EMBL/GenBank/DDBJ whole genome shotgun (WGS) entry which is preliminary data.</text>
</comment>
<protein>
    <recommendedName>
        <fullName evidence="3">DUF4260 family protein</fullName>
    </recommendedName>
</protein>
<dbReference type="EMBL" id="SWMS01000036">
    <property type="protein sequence ID" value="TKG60521.1"/>
    <property type="molecule type" value="Genomic_DNA"/>
</dbReference>
<evidence type="ECO:0000313" key="1">
    <source>
        <dbReference type="EMBL" id="TKG60521.1"/>
    </source>
</evidence>
<keyword evidence="2" id="KW-1185">Reference proteome</keyword>